<dbReference type="PANTHER" id="PTHR32432:SF3">
    <property type="entry name" value="ETHANOLAMINE UTILIZATION PROTEIN EUTJ"/>
    <property type="match status" value="1"/>
</dbReference>
<dbReference type="EMBL" id="JARTLI010000004">
    <property type="protein sequence ID" value="MED5051025.1"/>
    <property type="molecule type" value="Genomic_DNA"/>
</dbReference>
<dbReference type="Pfam" id="PF11104">
    <property type="entry name" value="PilM_2"/>
    <property type="match status" value="1"/>
</dbReference>
<dbReference type="InterPro" id="IPR005883">
    <property type="entry name" value="PilM"/>
</dbReference>
<dbReference type="Proteomes" id="UP001339962">
    <property type="component" value="Unassembled WGS sequence"/>
</dbReference>
<proteinExistence type="predicted"/>
<organism evidence="1 2">
    <name type="scientific">Anoxybacteroides rupiense</name>
    <dbReference type="NCBI Taxonomy" id="311460"/>
    <lineage>
        <taxon>Bacteria</taxon>
        <taxon>Bacillati</taxon>
        <taxon>Bacillota</taxon>
        <taxon>Bacilli</taxon>
        <taxon>Bacillales</taxon>
        <taxon>Anoxybacillaceae</taxon>
        <taxon>Anoxybacteroides</taxon>
    </lineage>
</organism>
<comment type="caution">
    <text evidence="1">The sequence shown here is derived from an EMBL/GenBank/DDBJ whole genome shotgun (WGS) entry which is preliminary data.</text>
</comment>
<name>A0ABD5ITE1_9BACL</name>
<dbReference type="InterPro" id="IPR050696">
    <property type="entry name" value="FtsA/MreB"/>
</dbReference>
<dbReference type="PANTHER" id="PTHR32432">
    <property type="entry name" value="CELL DIVISION PROTEIN FTSA-RELATED"/>
    <property type="match status" value="1"/>
</dbReference>
<reference evidence="1 2" key="1">
    <citation type="submission" date="2023-03" db="EMBL/GenBank/DDBJ databases">
        <title>Bacillus Genome Sequencing.</title>
        <authorList>
            <person name="Dunlap C."/>
        </authorList>
    </citation>
    <scope>NUCLEOTIDE SEQUENCE [LARGE SCALE GENOMIC DNA]</scope>
    <source>
        <strain evidence="1 2">NRS-38</strain>
    </source>
</reference>
<dbReference type="Gene3D" id="3.30.420.40">
    <property type="match status" value="1"/>
</dbReference>
<accession>A0ABD5ITE1</accession>
<dbReference type="AlphaFoldDB" id="A0ABD5ITE1"/>
<dbReference type="RefSeq" id="WP_080862134.1">
    <property type="nucleotide sequence ID" value="NZ_JACIDF010000003.1"/>
</dbReference>
<evidence type="ECO:0000313" key="2">
    <source>
        <dbReference type="Proteomes" id="UP001339962"/>
    </source>
</evidence>
<protein>
    <submittedName>
        <fullName evidence="1">Pilus assembly protein PilM</fullName>
    </submittedName>
</protein>
<sequence length="322" mass="37876">MDMLKLLKWRHKIANMIIKDHVIRYVEAKPSDPFSIHKWGERELPSGLIQDGKIQDEETLEMILEECVQEWKLKNRRIRFVVPDAVAVIRRIFLPHDLQEDEIRGYLFMELGTTIHLPFEDPVFDFTILEHTDEKWTILLFAAPEELVAHYARLLEKVKLRPIAADVSPLCVYRLFYAADQVEENDHLLIVQMDETAVNVSAFHRHIPIFMRQLLFEPLEEAASASPVHIEEMFQPFEDVYKEIERVMSFYHFSIQQGKEQINRLLLTGDHRYLPQIYQSMQERFDVPVEQLSPSLAAAVDSRYHLAWGLGLKEGTNYAHRR</sequence>
<evidence type="ECO:0000313" key="1">
    <source>
        <dbReference type="EMBL" id="MED5051025.1"/>
    </source>
</evidence>
<gene>
    <name evidence="1" type="primary">pilM</name>
    <name evidence="1" type="ORF">P9850_03945</name>
</gene>